<sequence length="97" mass="11150">MRTGIQTGYRLMDKGPLRALSLILALWLAGCLLWDPARYATRPEGILLWQGIVLIWAVCTGVIHGSGFRPRRLRWRAFFAPLPALLVLFWALSHFYR</sequence>
<dbReference type="PROSITE" id="PS51257">
    <property type="entry name" value="PROKAR_LIPOPROTEIN"/>
    <property type="match status" value="1"/>
</dbReference>
<keyword evidence="1" id="KW-0472">Membrane</keyword>
<keyword evidence="1" id="KW-1133">Transmembrane helix</keyword>
<protein>
    <submittedName>
        <fullName evidence="2">Cytochrome bd biosynthesis protein</fullName>
    </submittedName>
</protein>
<dbReference type="NCBIfam" id="TIGR02112">
    <property type="entry name" value="cyd_oper_ybgE"/>
    <property type="match status" value="1"/>
</dbReference>
<gene>
    <name evidence="2" type="ORF">RSA13_07475</name>
</gene>
<feature type="transmembrane region" description="Helical" evidence="1">
    <location>
        <begin position="77"/>
        <end position="96"/>
    </location>
</feature>
<comment type="caution">
    <text evidence="2">The sequence shown here is derived from an EMBL/GenBank/DDBJ whole genome shotgun (WGS) entry which is preliminary data.</text>
</comment>
<organism evidence="2 3">
    <name type="scientific">Pantoea stewartii</name>
    <dbReference type="NCBI Taxonomy" id="66269"/>
    <lineage>
        <taxon>Bacteria</taxon>
        <taxon>Pseudomonadati</taxon>
        <taxon>Pseudomonadota</taxon>
        <taxon>Gammaproteobacteria</taxon>
        <taxon>Enterobacterales</taxon>
        <taxon>Erwiniaceae</taxon>
        <taxon>Pantoea</taxon>
    </lineage>
</organism>
<proteinExistence type="predicted"/>
<evidence type="ECO:0000313" key="3">
    <source>
        <dbReference type="Proteomes" id="UP000072520"/>
    </source>
</evidence>
<evidence type="ECO:0000313" key="2">
    <source>
        <dbReference type="EMBL" id="KTS99019.1"/>
    </source>
</evidence>
<keyword evidence="1" id="KW-0812">Transmembrane</keyword>
<feature type="transmembrane region" description="Helical" evidence="1">
    <location>
        <begin position="20"/>
        <end position="40"/>
    </location>
</feature>
<dbReference type="RefSeq" id="WP_006118463.1">
    <property type="nucleotide sequence ID" value="NZ_CP046585.1"/>
</dbReference>
<dbReference type="Proteomes" id="UP000072520">
    <property type="component" value="Unassembled WGS sequence"/>
</dbReference>
<dbReference type="Pfam" id="PF09600">
    <property type="entry name" value="Cyd_oper_YbgE"/>
    <property type="match status" value="1"/>
</dbReference>
<dbReference type="EMBL" id="LDSI01000009">
    <property type="protein sequence ID" value="KTS99019.1"/>
    <property type="molecule type" value="Genomic_DNA"/>
</dbReference>
<evidence type="ECO:0000256" key="1">
    <source>
        <dbReference type="SAM" id="Phobius"/>
    </source>
</evidence>
<dbReference type="AlphaFoldDB" id="A0AB34VGN6"/>
<reference evidence="2 3" key="1">
    <citation type="journal article" date="2016" name="Front. Microbiol.">
        <title>Genomic Resource of Rice Seed Associated Bacteria.</title>
        <authorList>
            <person name="Midha S."/>
            <person name="Bansal K."/>
            <person name="Sharma S."/>
            <person name="Kumar N."/>
            <person name="Patil P.P."/>
            <person name="Chaudhry V."/>
            <person name="Patil P.B."/>
        </authorList>
    </citation>
    <scope>NUCLEOTIDE SEQUENCE [LARGE SCALE GENOMIC DNA]</scope>
    <source>
        <strain evidence="2 3">RSA13</strain>
    </source>
</reference>
<feature type="transmembrane region" description="Helical" evidence="1">
    <location>
        <begin position="46"/>
        <end position="65"/>
    </location>
</feature>
<dbReference type="NCBIfam" id="NF007881">
    <property type="entry name" value="PRK10588.1"/>
    <property type="match status" value="1"/>
</dbReference>
<dbReference type="InterPro" id="IPR011846">
    <property type="entry name" value="Cyd_oper_YbgE"/>
</dbReference>
<accession>A0AB34VGN6</accession>
<name>A0AB34VGN6_9GAMM</name>
<dbReference type="GeneID" id="61254545"/>